<sequence>MAKQFSGLNQLVASNLKRLRKKLGISQEDFAEKCGLHRTYIGAIERSERNITLQTLDKIAESLGVSPQDLLKDNSDV</sequence>
<dbReference type="SMART" id="SM00530">
    <property type="entry name" value="HTH_XRE"/>
    <property type="match status" value="1"/>
</dbReference>
<name>A0AAU8JI72_9CYAN</name>
<evidence type="ECO:0000256" key="1">
    <source>
        <dbReference type="ARBA" id="ARBA00023015"/>
    </source>
</evidence>
<evidence type="ECO:0000313" key="5">
    <source>
        <dbReference type="EMBL" id="XCM38939.1"/>
    </source>
</evidence>
<evidence type="ECO:0000259" key="4">
    <source>
        <dbReference type="PROSITE" id="PS50943"/>
    </source>
</evidence>
<evidence type="ECO:0000256" key="2">
    <source>
        <dbReference type="ARBA" id="ARBA00023125"/>
    </source>
</evidence>
<dbReference type="GO" id="GO:0003677">
    <property type="term" value="F:DNA binding"/>
    <property type="evidence" value="ECO:0007669"/>
    <property type="project" value="UniProtKB-KW"/>
</dbReference>
<dbReference type="EMBL" id="CP159837">
    <property type="protein sequence ID" value="XCM38939.1"/>
    <property type="molecule type" value="Genomic_DNA"/>
</dbReference>
<evidence type="ECO:0000256" key="3">
    <source>
        <dbReference type="ARBA" id="ARBA00023163"/>
    </source>
</evidence>
<dbReference type="Gene3D" id="1.10.260.40">
    <property type="entry name" value="lambda repressor-like DNA-binding domains"/>
    <property type="match status" value="1"/>
</dbReference>
<keyword evidence="1" id="KW-0805">Transcription regulation</keyword>
<dbReference type="GO" id="GO:0003700">
    <property type="term" value="F:DNA-binding transcription factor activity"/>
    <property type="evidence" value="ECO:0007669"/>
    <property type="project" value="TreeGrafter"/>
</dbReference>
<dbReference type="Pfam" id="PF01381">
    <property type="entry name" value="HTH_3"/>
    <property type="match status" value="1"/>
</dbReference>
<keyword evidence="3" id="KW-0804">Transcription</keyword>
<protein>
    <submittedName>
        <fullName evidence="5">Helix-turn-helix transcriptional regulator</fullName>
    </submittedName>
</protein>
<accession>A0AAU8JI72</accession>
<dbReference type="InterPro" id="IPR001387">
    <property type="entry name" value="Cro/C1-type_HTH"/>
</dbReference>
<dbReference type="InterPro" id="IPR050807">
    <property type="entry name" value="TransReg_Diox_bact_type"/>
</dbReference>
<dbReference type="PROSITE" id="PS50943">
    <property type="entry name" value="HTH_CROC1"/>
    <property type="match status" value="1"/>
</dbReference>
<keyword evidence="2" id="KW-0238">DNA-binding</keyword>
<dbReference type="InterPro" id="IPR010982">
    <property type="entry name" value="Lambda_DNA-bd_dom_sf"/>
</dbReference>
<gene>
    <name evidence="5" type="ORF">ABWT76_001818</name>
</gene>
<dbReference type="SUPFAM" id="SSF47413">
    <property type="entry name" value="lambda repressor-like DNA-binding domains"/>
    <property type="match status" value="1"/>
</dbReference>
<dbReference type="CDD" id="cd00093">
    <property type="entry name" value="HTH_XRE"/>
    <property type="match status" value="1"/>
</dbReference>
<reference evidence="5" key="1">
    <citation type="submission" date="2024-07" db="EMBL/GenBank/DDBJ databases">
        <authorList>
            <person name="Kim Y.J."/>
            <person name="Jeong J.Y."/>
        </authorList>
    </citation>
    <scope>NUCLEOTIDE SEQUENCE</scope>
    <source>
        <strain evidence="5">GIHE-MW2</strain>
    </source>
</reference>
<organism evidence="5">
    <name type="scientific">Planktothricoides raciborskii GIHE-MW2</name>
    <dbReference type="NCBI Taxonomy" id="2792601"/>
    <lineage>
        <taxon>Bacteria</taxon>
        <taxon>Bacillati</taxon>
        <taxon>Cyanobacteriota</taxon>
        <taxon>Cyanophyceae</taxon>
        <taxon>Oscillatoriophycideae</taxon>
        <taxon>Oscillatoriales</taxon>
        <taxon>Oscillatoriaceae</taxon>
        <taxon>Planktothricoides</taxon>
    </lineage>
</organism>
<dbReference type="PANTHER" id="PTHR46797:SF23">
    <property type="entry name" value="HTH-TYPE TRANSCRIPTIONAL REGULATOR SUTR"/>
    <property type="match status" value="1"/>
</dbReference>
<feature type="domain" description="HTH cro/C1-type" evidence="4">
    <location>
        <begin position="16"/>
        <end position="70"/>
    </location>
</feature>
<dbReference type="AlphaFoldDB" id="A0AAU8JI72"/>
<dbReference type="PANTHER" id="PTHR46797">
    <property type="entry name" value="HTH-TYPE TRANSCRIPTIONAL REGULATOR"/>
    <property type="match status" value="1"/>
</dbReference>
<proteinExistence type="predicted"/>
<dbReference type="GO" id="GO:0005829">
    <property type="term" value="C:cytosol"/>
    <property type="evidence" value="ECO:0007669"/>
    <property type="project" value="TreeGrafter"/>
</dbReference>
<dbReference type="RefSeq" id="WP_054465659.1">
    <property type="nucleotide sequence ID" value="NZ_CP159837.1"/>
</dbReference>